<evidence type="ECO:0000313" key="1">
    <source>
        <dbReference type="EMBL" id="OWY95204.1"/>
    </source>
</evidence>
<sequence length="103" mass="11730">MKLDALITEFRASVATETIPDPAPSETQDLFLRILDASIRNSMIEKIGPATQIFYLSAIATYVFADITKYLSKSSRGVHRCRSGTMPIELPQRRRLSLRDYHR</sequence>
<name>A0A225UQ11_9STRA</name>
<dbReference type="Proteomes" id="UP000198211">
    <property type="component" value="Unassembled WGS sequence"/>
</dbReference>
<keyword evidence="2" id="KW-1185">Reference proteome</keyword>
<dbReference type="EMBL" id="NBNE01013269">
    <property type="protein sequence ID" value="OWY95204.1"/>
    <property type="molecule type" value="Genomic_DNA"/>
</dbReference>
<protein>
    <submittedName>
        <fullName evidence="1">Uncharacterized protein</fullName>
    </submittedName>
</protein>
<gene>
    <name evidence="1" type="ORF">PHMEG_00034855</name>
</gene>
<organism evidence="1 2">
    <name type="scientific">Phytophthora megakarya</name>
    <dbReference type="NCBI Taxonomy" id="4795"/>
    <lineage>
        <taxon>Eukaryota</taxon>
        <taxon>Sar</taxon>
        <taxon>Stramenopiles</taxon>
        <taxon>Oomycota</taxon>
        <taxon>Peronosporomycetes</taxon>
        <taxon>Peronosporales</taxon>
        <taxon>Peronosporaceae</taxon>
        <taxon>Phytophthora</taxon>
    </lineage>
</organism>
<accession>A0A225UQ11</accession>
<dbReference type="AlphaFoldDB" id="A0A225UQ11"/>
<proteinExistence type="predicted"/>
<evidence type="ECO:0000313" key="2">
    <source>
        <dbReference type="Proteomes" id="UP000198211"/>
    </source>
</evidence>
<comment type="caution">
    <text evidence="1">The sequence shown here is derived from an EMBL/GenBank/DDBJ whole genome shotgun (WGS) entry which is preliminary data.</text>
</comment>
<reference evidence="2" key="1">
    <citation type="submission" date="2017-03" db="EMBL/GenBank/DDBJ databases">
        <title>Phytopthora megakarya and P. palmivora, two closely related causual agents of cacao black pod achieved similar genome size and gene model numbers by different mechanisms.</title>
        <authorList>
            <person name="Ali S."/>
            <person name="Shao J."/>
            <person name="Larry D.J."/>
            <person name="Kronmiller B."/>
            <person name="Shen D."/>
            <person name="Strem M.D."/>
            <person name="Melnick R.L."/>
            <person name="Guiltinan M.J."/>
            <person name="Tyler B.M."/>
            <person name="Meinhardt L.W."/>
            <person name="Bailey B.A."/>
        </authorList>
    </citation>
    <scope>NUCLEOTIDE SEQUENCE [LARGE SCALE GENOMIC DNA]</scope>
    <source>
        <strain evidence="2">zdho120</strain>
    </source>
</reference>